<dbReference type="Ensembl" id="ENSLBET00000031773.1">
    <property type="protein sequence ID" value="ENSLBEP00000030365.1"/>
    <property type="gene ID" value="ENSLBEG00000022936.1"/>
</dbReference>
<feature type="domain" description="C2H2-type" evidence="9">
    <location>
        <begin position="315"/>
        <end position="342"/>
    </location>
</feature>
<dbReference type="STRING" id="56723.ENSLBEP00000030365"/>
<dbReference type="GO" id="GO:0000981">
    <property type="term" value="F:DNA-binding transcription factor activity, RNA polymerase II-specific"/>
    <property type="evidence" value="ECO:0007669"/>
    <property type="project" value="TreeGrafter"/>
</dbReference>
<dbReference type="FunFam" id="3.30.160.60:FF:000072">
    <property type="entry name" value="zinc finger protein 143 isoform X1"/>
    <property type="match status" value="1"/>
</dbReference>
<dbReference type="Proteomes" id="UP000261660">
    <property type="component" value="Unplaced"/>
</dbReference>
<dbReference type="GeneTree" id="ENSGT01150000286952"/>
<proteinExistence type="predicted"/>
<dbReference type="InterPro" id="IPR013087">
    <property type="entry name" value="Znf_C2H2_type"/>
</dbReference>
<dbReference type="FunCoup" id="A0A3Q3N8R2">
    <property type="interactions" value="32"/>
</dbReference>
<dbReference type="PROSITE" id="PS00028">
    <property type="entry name" value="ZINC_FINGER_C2H2_1"/>
    <property type="match status" value="6"/>
</dbReference>
<comment type="subcellular location">
    <subcellularLocation>
        <location evidence="1">Nucleus</location>
    </subcellularLocation>
</comment>
<dbReference type="GO" id="GO:0045596">
    <property type="term" value="P:negative regulation of cell differentiation"/>
    <property type="evidence" value="ECO:0007669"/>
    <property type="project" value="UniProtKB-ARBA"/>
</dbReference>
<dbReference type="AlphaFoldDB" id="A0A3Q3N8R2"/>
<feature type="domain" description="C2H2-type" evidence="9">
    <location>
        <begin position="175"/>
        <end position="202"/>
    </location>
</feature>
<feature type="compositionally biased region" description="Polar residues" evidence="8">
    <location>
        <begin position="77"/>
        <end position="87"/>
    </location>
</feature>
<dbReference type="OrthoDB" id="6077919at2759"/>
<evidence type="ECO:0000259" key="9">
    <source>
        <dbReference type="PROSITE" id="PS50157"/>
    </source>
</evidence>
<feature type="region of interest" description="Disordered" evidence="8">
    <location>
        <begin position="148"/>
        <end position="167"/>
    </location>
</feature>
<keyword evidence="5" id="KW-0862">Zinc</keyword>
<dbReference type="FunFam" id="3.30.160.60:FF:001498">
    <property type="entry name" value="Zinc finger protein 404"/>
    <property type="match status" value="1"/>
</dbReference>
<dbReference type="GO" id="GO:0008270">
    <property type="term" value="F:zinc ion binding"/>
    <property type="evidence" value="ECO:0007669"/>
    <property type="project" value="UniProtKB-KW"/>
</dbReference>
<feature type="region of interest" description="Disordered" evidence="8">
    <location>
        <begin position="74"/>
        <end position="111"/>
    </location>
</feature>
<evidence type="ECO:0000256" key="8">
    <source>
        <dbReference type="SAM" id="MobiDB-lite"/>
    </source>
</evidence>
<dbReference type="SMART" id="SM00355">
    <property type="entry name" value="ZnF_C2H2"/>
    <property type="match status" value="6"/>
</dbReference>
<dbReference type="PANTHER" id="PTHR24394">
    <property type="entry name" value="ZINC FINGER PROTEIN"/>
    <property type="match status" value="1"/>
</dbReference>
<feature type="region of interest" description="Disordered" evidence="8">
    <location>
        <begin position="335"/>
        <end position="379"/>
    </location>
</feature>
<dbReference type="FunFam" id="3.30.160.60:FF:000912">
    <property type="entry name" value="Zinc finger protein 660"/>
    <property type="match status" value="1"/>
</dbReference>
<keyword evidence="2" id="KW-0479">Metal-binding</keyword>
<dbReference type="SUPFAM" id="SSF57667">
    <property type="entry name" value="beta-beta-alpha zinc fingers"/>
    <property type="match status" value="3"/>
</dbReference>
<dbReference type="InterPro" id="IPR036236">
    <property type="entry name" value="Znf_C2H2_sf"/>
</dbReference>
<dbReference type="Pfam" id="PF00096">
    <property type="entry name" value="zf-C2H2"/>
    <property type="match status" value="5"/>
</dbReference>
<reference evidence="10" key="2">
    <citation type="submission" date="2025-09" db="UniProtKB">
        <authorList>
            <consortium name="Ensembl"/>
        </authorList>
    </citation>
    <scope>IDENTIFICATION</scope>
</reference>
<evidence type="ECO:0000256" key="5">
    <source>
        <dbReference type="ARBA" id="ARBA00022833"/>
    </source>
</evidence>
<feature type="domain" description="C2H2-type" evidence="9">
    <location>
        <begin position="287"/>
        <end position="314"/>
    </location>
</feature>
<feature type="domain" description="C2H2-type" evidence="9">
    <location>
        <begin position="203"/>
        <end position="230"/>
    </location>
</feature>
<evidence type="ECO:0000313" key="10">
    <source>
        <dbReference type="Ensembl" id="ENSLBEP00000030365.1"/>
    </source>
</evidence>
<dbReference type="FunFam" id="3.30.160.60:FF:000512">
    <property type="entry name" value="zinc finger protein 197 isoform X1"/>
    <property type="match status" value="1"/>
</dbReference>
<evidence type="ECO:0000256" key="3">
    <source>
        <dbReference type="ARBA" id="ARBA00022737"/>
    </source>
</evidence>
<evidence type="ECO:0000313" key="11">
    <source>
        <dbReference type="Proteomes" id="UP000261660"/>
    </source>
</evidence>
<feature type="domain" description="C2H2-type" evidence="9">
    <location>
        <begin position="259"/>
        <end position="286"/>
    </location>
</feature>
<dbReference type="InParanoid" id="A0A3Q3N8R2"/>
<evidence type="ECO:0000256" key="2">
    <source>
        <dbReference type="ARBA" id="ARBA00022723"/>
    </source>
</evidence>
<feature type="compositionally biased region" description="Basic and acidic residues" evidence="8">
    <location>
        <begin position="155"/>
        <end position="167"/>
    </location>
</feature>
<dbReference type="PROSITE" id="PS50157">
    <property type="entry name" value="ZINC_FINGER_C2H2_2"/>
    <property type="match status" value="6"/>
</dbReference>
<keyword evidence="6" id="KW-0539">Nucleus</keyword>
<sequence>MCSAESLRDFINQRLTAAAEDIFVVFKRTIVEYEEEIDRQRRLLDIVWKPHIILHRADLPKQFVCKEEEKEVLPDQQLCTQERNSSPDQEDPEPPQVKEEQEGLCSSQEGEQLVLKQETDTSMMTLTHEETDHSEEQLLNKHQLLSHNSQDAENQDPKGSELRDSESTSKSKSQFLCKTCGKDFYSSHSLKFHMRKHTGERPFLCSTCGKSFCQLSVLKKHFQVHTGEKTLSCKTCGKSFRDNHDLTVHMRTHTGEKPYTCNTCGRRFSQISHLNSHILIHTNEKPFTCRTCGRSFRRSSEMRNHMRTHTGERPYPCSTCGKRFYRRPELNRHLQTHTGTPLSHSDSLLSHKDDNPDLQQEHTEDNKHKDDIAVLSELE</sequence>
<dbReference type="FunFam" id="3.30.160.60:FF:000557">
    <property type="entry name" value="zinc finger and SCAN domain-containing protein 29"/>
    <property type="match status" value="1"/>
</dbReference>
<feature type="domain" description="C2H2-type" evidence="9">
    <location>
        <begin position="231"/>
        <end position="258"/>
    </location>
</feature>
<dbReference type="PANTHER" id="PTHR24394:SF29">
    <property type="entry name" value="MYONEURIN"/>
    <property type="match status" value="1"/>
</dbReference>
<keyword evidence="4 7" id="KW-0863">Zinc-finger</keyword>
<dbReference type="GO" id="GO:0005634">
    <property type="term" value="C:nucleus"/>
    <property type="evidence" value="ECO:0007669"/>
    <property type="project" value="UniProtKB-SubCell"/>
</dbReference>
<dbReference type="FunFam" id="3.30.160.60:FF:001155">
    <property type="entry name" value="Zinc finger 30C"/>
    <property type="match status" value="1"/>
</dbReference>
<organism evidence="10 11">
    <name type="scientific">Labrus bergylta</name>
    <name type="common">ballan wrasse</name>
    <dbReference type="NCBI Taxonomy" id="56723"/>
    <lineage>
        <taxon>Eukaryota</taxon>
        <taxon>Metazoa</taxon>
        <taxon>Chordata</taxon>
        <taxon>Craniata</taxon>
        <taxon>Vertebrata</taxon>
        <taxon>Euteleostomi</taxon>
        <taxon>Actinopterygii</taxon>
        <taxon>Neopterygii</taxon>
        <taxon>Teleostei</taxon>
        <taxon>Neoteleostei</taxon>
        <taxon>Acanthomorphata</taxon>
        <taxon>Eupercaria</taxon>
        <taxon>Labriformes</taxon>
        <taxon>Labridae</taxon>
        <taxon>Labrus</taxon>
    </lineage>
</organism>
<accession>A0A3Q3N8R2</accession>
<evidence type="ECO:0000256" key="7">
    <source>
        <dbReference type="PROSITE-ProRule" id="PRU00042"/>
    </source>
</evidence>
<keyword evidence="3" id="KW-0677">Repeat</keyword>
<name>A0A3Q3N8R2_9LABR</name>
<reference evidence="10" key="1">
    <citation type="submission" date="2025-08" db="UniProtKB">
        <authorList>
            <consortium name="Ensembl"/>
        </authorList>
    </citation>
    <scope>IDENTIFICATION</scope>
</reference>
<evidence type="ECO:0000256" key="6">
    <source>
        <dbReference type="ARBA" id="ARBA00023242"/>
    </source>
</evidence>
<dbReference type="Gene3D" id="3.30.160.60">
    <property type="entry name" value="Classic Zinc Finger"/>
    <property type="match status" value="6"/>
</dbReference>
<evidence type="ECO:0000256" key="1">
    <source>
        <dbReference type="ARBA" id="ARBA00004123"/>
    </source>
</evidence>
<keyword evidence="11" id="KW-1185">Reference proteome</keyword>
<evidence type="ECO:0000256" key="4">
    <source>
        <dbReference type="ARBA" id="ARBA00022771"/>
    </source>
</evidence>
<protein>
    <submittedName>
        <fullName evidence="10">Zinc finger protein 846-like</fullName>
    </submittedName>
</protein>
<feature type="compositionally biased region" description="Basic and acidic residues" evidence="8">
    <location>
        <begin position="349"/>
        <end position="372"/>
    </location>
</feature>